<dbReference type="Pfam" id="PF03177">
    <property type="entry name" value="Nucleoporin_C"/>
    <property type="match status" value="1"/>
</dbReference>
<dbReference type="EMBL" id="JASJQH010006933">
    <property type="protein sequence ID" value="KAK9723027.1"/>
    <property type="molecule type" value="Genomic_DNA"/>
</dbReference>
<evidence type="ECO:0000259" key="6">
    <source>
        <dbReference type="Pfam" id="PF08801"/>
    </source>
</evidence>
<dbReference type="InterPro" id="IPR042538">
    <property type="entry name" value="Nucleoporin_Nup155_C_3"/>
</dbReference>
<dbReference type="InterPro" id="IPR004870">
    <property type="entry name" value="Nucleoporin_Nup155"/>
</dbReference>
<keyword evidence="8" id="KW-1185">Reference proteome</keyword>
<accession>A0ABR2W876</accession>
<comment type="similarity">
    <text evidence="2">Belongs to the non-repetitive/WGA-negative nucleoporin family.</text>
</comment>
<dbReference type="InterPro" id="IPR042533">
    <property type="entry name" value="Nucleoporin_Nup155_C_1"/>
</dbReference>
<dbReference type="Pfam" id="PF08801">
    <property type="entry name" value="Nucleoporin_N"/>
    <property type="match status" value="1"/>
</dbReference>
<dbReference type="PANTHER" id="PTHR10350">
    <property type="entry name" value="NUCLEAR PORE COMPLEX PROTEIN NUP155"/>
    <property type="match status" value="1"/>
</dbReference>
<evidence type="ECO:0000256" key="3">
    <source>
        <dbReference type="ARBA" id="ARBA00022448"/>
    </source>
</evidence>
<dbReference type="PANTHER" id="PTHR10350:SF6">
    <property type="entry name" value="NUCLEAR PORE COMPLEX PROTEIN NUP155"/>
    <property type="match status" value="1"/>
</dbReference>
<feature type="domain" description="Nucleoporin Nup133/Nup155-like C-terminal" evidence="5">
    <location>
        <begin position="635"/>
        <end position="1296"/>
    </location>
</feature>
<evidence type="ECO:0000313" key="7">
    <source>
        <dbReference type="EMBL" id="KAK9723027.1"/>
    </source>
</evidence>
<evidence type="ECO:0000259" key="5">
    <source>
        <dbReference type="Pfam" id="PF03177"/>
    </source>
</evidence>
<evidence type="ECO:0008006" key="9">
    <source>
        <dbReference type="Google" id="ProtNLM"/>
    </source>
</evidence>
<dbReference type="InterPro" id="IPR042537">
    <property type="entry name" value="Nucleoporin_Nup155_C_2"/>
</dbReference>
<feature type="domain" description="Nucleoporin Nup133/Nup155-like N-terminal" evidence="6">
    <location>
        <begin position="75"/>
        <end position="517"/>
    </location>
</feature>
<dbReference type="Gene3D" id="1.25.40.440">
    <property type="entry name" value="Nucleoporin, helical domain, central subdomain"/>
    <property type="match status" value="1"/>
</dbReference>
<evidence type="ECO:0000256" key="4">
    <source>
        <dbReference type="ARBA" id="ARBA00023242"/>
    </source>
</evidence>
<dbReference type="Gene3D" id="1.25.40.450">
    <property type="entry name" value="Nucleoporin, helical domain, N-terminal subdomain"/>
    <property type="match status" value="1"/>
</dbReference>
<dbReference type="Proteomes" id="UP001479436">
    <property type="component" value="Unassembled WGS sequence"/>
</dbReference>
<keyword evidence="4" id="KW-0539">Nucleus</keyword>
<gene>
    <name evidence="7" type="ORF">K7432_002235</name>
</gene>
<evidence type="ECO:0000256" key="2">
    <source>
        <dbReference type="ARBA" id="ARBA00007373"/>
    </source>
</evidence>
<reference evidence="7 8" key="1">
    <citation type="submission" date="2023-04" db="EMBL/GenBank/DDBJ databases">
        <title>Genome of Basidiobolus ranarum AG-B5.</title>
        <authorList>
            <person name="Stajich J.E."/>
            <person name="Carter-House D."/>
            <person name="Gryganskyi A."/>
        </authorList>
    </citation>
    <scope>NUCLEOTIDE SEQUENCE [LARGE SCALE GENOMIC DNA]</scope>
    <source>
        <strain evidence="7 8">AG-B5</strain>
    </source>
</reference>
<proteinExistence type="inferred from homology"/>
<name>A0ABR2W876_9FUNG</name>
<dbReference type="InterPro" id="IPR014908">
    <property type="entry name" value="Nucleoporin_Nup133/Nup155_N"/>
</dbReference>
<sequence length="1317" mass="148967">MVLTIPEVEKLPTSEAQMDSNSVEAYHNMLNTAAKALDTQLISDMKYPELADLLGSSSSSEYSQPQTLGWQLFQKKRLITLPDALFEQYDLLQCRCFMGFFPEINRAWITVDHRLFLWNYQDGNDFYTYEDQDQLITSVGLAKAKPGIFVEEVHYILVLATPLEIILLGLSISERSVQVAGSERIPTDITLYNTLMAAQSDNVSMTSIIGTENARIFMCGSDGNLYELTYQAEEGWFTKKCYLINHTSSPYSSLIPTFVPTIFRSPEDPIVFMALDGMRNILYALTRQSNIEVIYLGQDGDQFLRVTKMTNICQHASQLCPTSPLVDARSFQLVSLHSVYPTESKLINLIGVTSTGCRLYFTHHKSEFRGMGDVLRSDIKSPPTGLELLHVRLPPSLETTPKTVGEFNRSLGASNVHVTCYSNGVLLAANSVSDEMDSLLGMAPDAGKITQIGSQSQTCPLVEFHGITTIEGKTWAISEIDNPFQCNSNDDERVLNELATQLAFPPRRFLVLTNSGINLIVKQRPIDIFVQLLVSPSTQEADLISFIDNYGKAQICAMCLAIICGHPSVTESSLNSPQPSPFGPHVSINQASIIGAKAVFIKYGGKPIFVDRQPSPSSSSSELGRHIPTSEPIYSGRHDGLALYIARLVKPIWKKSFISMTDQEFHTAAPMSLLVSIQQNLINVKEFLTANPQFYSETTPSQQVHSSLQAGFREVDAWRMEQQSIQSMQQLLTLCIEAISFISLLLDYGLPDIMHRVSSTIQNQLLELTFENLLISMKGHELRRDIVAAIIDKQTSQNISVESISDILQTRCGSFCTLDDVALFKAIEQLKQAKATDDPEKRHKMLRESFVLFKKVAKHLPLEKLQEICEEYKSLRFHVGAVELSLACANEQDPAGHGITFFQDNASASDPRVEYYKKRLRYYEYVFSTLHAANNIYKQTKISSGDTGMTLAEAELFRSKVFHEALSSSDILFHHQLYDWYIAQGFVEQLLDAQTPYLENYLQKEPLTLQKLDLLWQYYVRIGQYGLAARVQSRLADSVEYRLDLTARIEYLSLAIGNSKGFTPGGSRESESQFSNELEEKLEVAQVQMDIYNAIKQSGEHLDSLTELDGQLFDITQLYNKFAFPFKLYETMLLIFYTSDYYDQEYIAQIWSHIVRETHEESQKNSNAKQYQVLSQKVKDIGKKYYPSNVFPLAKICDLLERYNLKNYANVKPGWVVDTLHEVGAPYTSLLEILHSMFETKLPPWQTPASLELLFKEIYLLLNDWLSVENSDNENLEPFPAKIVDESITKYLVTLATTDSPLVPKFHSMQRRIRKQY</sequence>
<comment type="subcellular location">
    <subcellularLocation>
        <location evidence="1">Nucleus</location>
    </subcellularLocation>
</comment>
<organism evidence="7 8">
    <name type="scientific">Basidiobolus ranarum</name>
    <dbReference type="NCBI Taxonomy" id="34480"/>
    <lineage>
        <taxon>Eukaryota</taxon>
        <taxon>Fungi</taxon>
        <taxon>Fungi incertae sedis</taxon>
        <taxon>Zoopagomycota</taxon>
        <taxon>Entomophthoromycotina</taxon>
        <taxon>Basidiobolomycetes</taxon>
        <taxon>Basidiobolales</taxon>
        <taxon>Basidiobolaceae</taxon>
        <taxon>Basidiobolus</taxon>
    </lineage>
</organism>
<dbReference type="InterPro" id="IPR007187">
    <property type="entry name" value="Nucleoporin_Nup133/Nup155_C"/>
</dbReference>
<dbReference type="Gene3D" id="1.20.120.1880">
    <property type="entry name" value="Nucleoporin, helical C-terminal domain"/>
    <property type="match status" value="1"/>
</dbReference>
<protein>
    <recommendedName>
        <fullName evidence="9">Nucleoporin-domain-containing protein</fullName>
    </recommendedName>
</protein>
<evidence type="ECO:0000256" key="1">
    <source>
        <dbReference type="ARBA" id="ARBA00004123"/>
    </source>
</evidence>
<keyword evidence="3" id="KW-0813">Transport</keyword>
<evidence type="ECO:0000313" key="8">
    <source>
        <dbReference type="Proteomes" id="UP001479436"/>
    </source>
</evidence>
<dbReference type="Gene3D" id="1.20.58.1780">
    <property type="match status" value="1"/>
</dbReference>
<comment type="caution">
    <text evidence="7">The sequence shown here is derived from an EMBL/GenBank/DDBJ whole genome shotgun (WGS) entry which is preliminary data.</text>
</comment>